<accession>A0ABP7T1Y8</accession>
<comment type="caution">
    <text evidence="5">The sequence shown here is derived from an EMBL/GenBank/DDBJ whole genome shotgun (WGS) entry which is preliminary data.</text>
</comment>
<dbReference type="Gene3D" id="1.10.10.60">
    <property type="entry name" value="Homeodomain-like"/>
    <property type="match status" value="1"/>
</dbReference>
<dbReference type="PANTHER" id="PTHR46796">
    <property type="entry name" value="HTH-TYPE TRANSCRIPTIONAL ACTIVATOR RHAS-RELATED"/>
    <property type="match status" value="1"/>
</dbReference>
<evidence type="ECO:0000256" key="2">
    <source>
        <dbReference type="ARBA" id="ARBA00023125"/>
    </source>
</evidence>
<dbReference type="SUPFAM" id="SSF46689">
    <property type="entry name" value="Homeodomain-like"/>
    <property type="match status" value="2"/>
</dbReference>
<evidence type="ECO:0000256" key="1">
    <source>
        <dbReference type="ARBA" id="ARBA00023015"/>
    </source>
</evidence>
<feature type="domain" description="HTH araC/xylS-type" evidence="4">
    <location>
        <begin position="213"/>
        <end position="311"/>
    </location>
</feature>
<dbReference type="RefSeq" id="WP_344879098.1">
    <property type="nucleotide sequence ID" value="NZ_BAABAL010000018.1"/>
</dbReference>
<dbReference type="SMART" id="SM00342">
    <property type="entry name" value="HTH_ARAC"/>
    <property type="match status" value="1"/>
</dbReference>
<dbReference type="Pfam" id="PF12852">
    <property type="entry name" value="Cupin_6"/>
    <property type="match status" value="1"/>
</dbReference>
<organism evidence="5 6">
    <name type="scientific">Allokutzneria multivorans</name>
    <dbReference type="NCBI Taxonomy" id="1142134"/>
    <lineage>
        <taxon>Bacteria</taxon>
        <taxon>Bacillati</taxon>
        <taxon>Actinomycetota</taxon>
        <taxon>Actinomycetes</taxon>
        <taxon>Pseudonocardiales</taxon>
        <taxon>Pseudonocardiaceae</taxon>
        <taxon>Allokutzneria</taxon>
    </lineage>
</organism>
<keyword evidence="6" id="KW-1185">Reference proteome</keyword>
<evidence type="ECO:0000313" key="6">
    <source>
        <dbReference type="Proteomes" id="UP001501747"/>
    </source>
</evidence>
<dbReference type="Proteomes" id="UP001501747">
    <property type="component" value="Unassembled WGS sequence"/>
</dbReference>
<keyword evidence="2" id="KW-0238">DNA-binding</keyword>
<name>A0ABP7T1Y8_9PSEU</name>
<dbReference type="InterPro" id="IPR032783">
    <property type="entry name" value="AraC_lig"/>
</dbReference>
<evidence type="ECO:0000313" key="5">
    <source>
        <dbReference type="EMBL" id="GAA4019870.1"/>
    </source>
</evidence>
<keyword evidence="3" id="KW-0804">Transcription</keyword>
<reference evidence="6" key="1">
    <citation type="journal article" date="2019" name="Int. J. Syst. Evol. Microbiol.">
        <title>The Global Catalogue of Microorganisms (GCM) 10K type strain sequencing project: providing services to taxonomists for standard genome sequencing and annotation.</title>
        <authorList>
            <consortium name="The Broad Institute Genomics Platform"/>
            <consortium name="The Broad Institute Genome Sequencing Center for Infectious Disease"/>
            <person name="Wu L."/>
            <person name="Ma J."/>
        </authorList>
    </citation>
    <scope>NUCLEOTIDE SEQUENCE [LARGE SCALE GENOMIC DNA]</scope>
    <source>
        <strain evidence="6">JCM 17342</strain>
    </source>
</reference>
<gene>
    <name evidence="5" type="ORF">GCM10022247_49550</name>
</gene>
<dbReference type="PANTHER" id="PTHR46796:SF7">
    <property type="entry name" value="ARAC FAMILY TRANSCRIPTIONAL REGULATOR"/>
    <property type="match status" value="1"/>
</dbReference>
<dbReference type="InterPro" id="IPR018060">
    <property type="entry name" value="HTH_AraC"/>
</dbReference>
<dbReference type="Pfam" id="PF12833">
    <property type="entry name" value="HTH_18"/>
    <property type="match status" value="1"/>
</dbReference>
<proteinExistence type="predicted"/>
<sequence>MKLDAEFDPLAEALHALRMTGVFYCRSEFTAPWGVTLPPVTDCLWFHVVTAGRCVLEVEGAEPRTLLPGDLVLVPHGRGHVLRGTPGAAVPAIEGIAHNYVSDRYAILQYGGGGAETVLVCGAVRFDHPTARYLVDLLPKIIHVEPAGAPQAEWMQSTLRLIAAEAATLRPGGEAVITRLSDILVVQGVRSWLENDPSARTGWLGALRDSQIGRALTMVHREPEREWTVASLASELAMSRSAFAARFTDLVGEPAMQYVTRWRMLVALDVLRTEGASVAALAGRLGYQSEAAFSRAFKRIVGVSPGSVKRVSPALATW</sequence>
<protein>
    <submittedName>
        <fullName evidence="5">AraC family transcriptional regulator</fullName>
    </submittedName>
</protein>
<dbReference type="PROSITE" id="PS01124">
    <property type="entry name" value="HTH_ARAC_FAMILY_2"/>
    <property type="match status" value="1"/>
</dbReference>
<evidence type="ECO:0000256" key="3">
    <source>
        <dbReference type="ARBA" id="ARBA00023163"/>
    </source>
</evidence>
<evidence type="ECO:0000259" key="4">
    <source>
        <dbReference type="PROSITE" id="PS01124"/>
    </source>
</evidence>
<dbReference type="InterPro" id="IPR009057">
    <property type="entry name" value="Homeodomain-like_sf"/>
</dbReference>
<dbReference type="EMBL" id="BAABAL010000018">
    <property type="protein sequence ID" value="GAA4019870.1"/>
    <property type="molecule type" value="Genomic_DNA"/>
</dbReference>
<dbReference type="InterPro" id="IPR050204">
    <property type="entry name" value="AraC_XylS_family_regulators"/>
</dbReference>
<keyword evidence="1" id="KW-0805">Transcription regulation</keyword>